<keyword evidence="5 22" id="KW-1003">Cell membrane</keyword>
<feature type="region of interest" description="Disordered" evidence="23">
    <location>
        <begin position="187"/>
        <end position="206"/>
    </location>
</feature>
<keyword evidence="15 22" id="KW-0472">Membrane</keyword>
<feature type="transmembrane region" description="Helical" evidence="22">
    <location>
        <begin position="901"/>
        <end position="921"/>
    </location>
</feature>
<dbReference type="EMBL" id="LR862153">
    <property type="protein sequence ID" value="CAD1836094.1"/>
    <property type="molecule type" value="Genomic_DNA"/>
</dbReference>
<evidence type="ECO:0000256" key="20">
    <source>
        <dbReference type="PIRSR" id="PIRSR605150-2"/>
    </source>
</evidence>
<evidence type="ECO:0000256" key="7">
    <source>
        <dbReference type="ARBA" id="ARBA00022679"/>
    </source>
</evidence>
<gene>
    <name evidence="25" type="ORF">CB5_LOCUS19305</name>
</gene>
<name>A0A6V7PYV5_ANACO</name>
<evidence type="ECO:0000256" key="13">
    <source>
        <dbReference type="ARBA" id="ARBA00022989"/>
    </source>
</evidence>
<organism evidence="25">
    <name type="scientific">Ananas comosus var. bracteatus</name>
    <name type="common">red pineapple</name>
    <dbReference type="NCBI Taxonomy" id="296719"/>
    <lineage>
        <taxon>Eukaryota</taxon>
        <taxon>Viridiplantae</taxon>
        <taxon>Streptophyta</taxon>
        <taxon>Embryophyta</taxon>
        <taxon>Tracheophyta</taxon>
        <taxon>Spermatophyta</taxon>
        <taxon>Magnoliopsida</taxon>
        <taxon>Liliopsida</taxon>
        <taxon>Poales</taxon>
        <taxon>Bromeliaceae</taxon>
        <taxon>Bromelioideae</taxon>
        <taxon>Ananas</taxon>
    </lineage>
</organism>
<keyword evidence="10 22" id="KW-0863">Zinc-finger</keyword>
<keyword evidence="11 22" id="KW-0862">Zinc</keyword>
<evidence type="ECO:0000256" key="3">
    <source>
        <dbReference type="ARBA" id="ARBA00004768"/>
    </source>
</evidence>
<dbReference type="Pfam" id="PF03552">
    <property type="entry name" value="Cellulose_synt"/>
    <property type="match status" value="3"/>
</dbReference>
<evidence type="ECO:0000256" key="23">
    <source>
        <dbReference type="SAM" id="MobiDB-lite"/>
    </source>
</evidence>
<feature type="transmembrane region" description="Helical" evidence="22">
    <location>
        <begin position="791"/>
        <end position="809"/>
    </location>
</feature>
<dbReference type="Pfam" id="PF14569">
    <property type="entry name" value="zf-UDP"/>
    <property type="match status" value="1"/>
</dbReference>
<protein>
    <recommendedName>
        <fullName evidence="22">Cellulose synthase</fullName>
        <ecNumber evidence="22">2.4.1.12</ecNumber>
    </recommendedName>
</protein>
<evidence type="ECO:0000256" key="5">
    <source>
        <dbReference type="ARBA" id="ARBA00022475"/>
    </source>
</evidence>
<dbReference type="InterPro" id="IPR005150">
    <property type="entry name" value="Cellulose_synth"/>
</dbReference>
<feature type="transmembrane region" description="Helical" evidence="22">
    <location>
        <begin position="933"/>
        <end position="952"/>
    </location>
</feature>
<keyword evidence="9 22" id="KW-0479">Metal-binding</keyword>
<dbReference type="Gene3D" id="3.30.40.10">
    <property type="entry name" value="Zinc/RING finger domain, C3HC4 (zinc finger)"/>
    <property type="match status" value="1"/>
</dbReference>
<evidence type="ECO:0000256" key="6">
    <source>
        <dbReference type="ARBA" id="ARBA00022676"/>
    </source>
</evidence>
<feature type="binding site" evidence="20">
    <location>
        <position position="466"/>
    </location>
    <ligand>
        <name>UDP-alpha-D-glucose</name>
        <dbReference type="ChEBI" id="CHEBI:58885"/>
    </ligand>
</feature>
<evidence type="ECO:0000313" key="25">
    <source>
        <dbReference type="EMBL" id="CAD1836094.1"/>
    </source>
</evidence>
<accession>A0A6V7PYV5</accession>
<dbReference type="GO" id="GO:0009834">
    <property type="term" value="P:plant-type secondary cell wall biogenesis"/>
    <property type="evidence" value="ECO:0007669"/>
    <property type="project" value="UniProtKB-ARBA"/>
</dbReference>
<comment type="subcellular location">
    <subcellularLocation>
        <location evidence="2 22">Cell membrane</location>
        <topology evidence="2 22">Multi-pass membrane protein</topology>
    </subcellularLocation>
</comment>
<keyword evidence="16" id="KW-0464">Manganese</keyword>
<dbReference type="InterPro" id="IPR027934">
    <property type="entry name" value="CES_Znf_RING"/>
</dbReference>
<feature type="binding site" evidence="21">
    <location>
        <position position="491"/>
    </location>
    <ligand>
        <name>Mn(2+)</name>
        <dbReference type="ChEBI" id="CHEBI:29035"/>
    </ligand>
</feature>
<keyword evidence="12 22" id="KW-0135">Cellulose biosynthesis</keyword>
<feature type="compositionally biased region" description="Basic and acidic residues" evidence="23">
    <location>
        <begin position="187"/>
        <end position="197"/>
    </location>
</feature>
<evidence type="ECO:0000256" key="19">
    <source>
        <dbReference type="PIRSR" id="PIRSR605150-1"/>
    </source>
</evidence>
<feature type="binding site" evidence="20">
    <location>
        <position position="325"/>
    </location>
    <ligand>
        <name>UDP-alpha-D-glucose</name>
        <dbReference type="ChEBI" id="CHEBI:58885"/>
    </ligand>
</feature>
<feature type="domain" description="Cellulose synthase RING-type zinc finger" evidence="24">
    <location>
        <begin position="28"/>
        <end position="102"/>
    </location>
</feature>
<evidence type="ECO:0000256" key="12">
    <source>
        <dbReference type="ARBA" id="ARBA00022916"/>
    </source>
</evidence>
<dbReference type="FunFam" id="3.90.550.10:FF:000009">
    <property type="entry name" value="Cellulose synthase"/>
    <property type="match status" value="1"/>
</dbReference>
<evidence type="ECO:0000256" key="11">
    <source>
        <dbReference type="ARBA" id="ARBA00022833"/>
    </source>
</evidence>
<keyword evidence="13 22" id="KW-1133">Transmembrane helix</keyword>
<evidence type="ECO:0000256" key="9">
    <source>
        <dbReference type="ARBA" id="ARBA00022723"/>
    </source>
</evidence>
<feature type="transmembrane region" description="Helical" evidence="22">
    <location>
        <begin position="964"/>
        <end position="984"/>
    </location>
</feature>
<dbReference type="PANTHER" id="PTHR13301">
    <property type="entry name" value="X-BOX TRANSCRIPTION FACTOR-RELATED"/>
    <property type="match status" value="1"/>
</dbReference>
<dbReference type="GO" id="GO:0016760">
    <property type="term" value="F:cellulose synthase (UDP-forming) activity"/>
    <property type="evidence" value="ECO:0007669"/>
    <property type="project" value="UniProtKB-EC"/>
</dbReference>
<comment type="cofactor">
    <cofactor evidence="1">
        <name>Mn(2+)</name>
        <dbReference type="ChEBI" id="CHEBI:29035"/>
    </cofactor>
</comment>
<evidence type="ECO:0000256" key="8">
    <source>
        <dbReference type="ARBA" id="ARBA00022692"/>
    </source>
</evidence>
<proteinExistence type="inferred from homology"/>
<dbReference type="GO" id="GO:0008270">
    <property type="term" value="F:zinc ion binding"/>
    <property type="evidence" value="ECO:0007669"/>
    <property type="project" value="UniProtKB-KW"/>
</dbReference>
<dbReference type="GO" id="GO:0030244">
    <property type="term" value="P:cellulose biosynthetic process"/>
    <property type="evidence" value="ECO:0007669"/>
    <property type="project" value="UniProtKB-KW"/>
</dbReference>
<comment type="caution">
    <text evidence="22">Lacks conserved residue(s) required for the propagation of feature annotation.</text>
</comment>
<dbReference type="SUPFAM" id="SSF57850">
    <property type="entry name" value="RING/U-box"/>
    <property type="match status" value="1"/>
</dbReference>
<feature type="binding site" evidence="21">
    <location>
        <position position="467"/>
    </location>
    <ligand>
        <name>Mn(2+)</name>
        <dbReference type="ChEBI" id="CHEBI:29035"/>
    </ligand>
</feature>
<feature type="active site" evidence="19">
    <location>
        <position position="325"/>
    </location>
</feature>
<evidence type="ECO:0000256" key="21">
    <source>
        <dbReference type="PIRSR" id="PIRSR605150-3"/>
    </source>
</evidence>
<feature type="active site" evidence="19">
    <location>
        <position position="731"/>
    </location>
</feature>
<sequence>MDMAGLVAGSHQRNELHVMHGHEEPTEKNSRHANARTCRVCGDEIGLRGDGELFVACRECGFPVCRPCYEYERSEGNQCCPQCNTRYKRQKGCPRVAGDEEDGAEMDDFEDEFQIKSPRKPQERINHFDVNSENGEPTAAAVQQWRPGGPALSSFAGSVAGKDLEAERELEGNLEWKDRIEKWKAKQDKNGVVNKDDAENDEENNDDADDYLLMAEARQPLWRKVPIPSSKINPYRIVIVLRLVVLAFFLHFRLTTPARDAYPLWLISVICEVWFALSWILDQFPKWSPVTRETYLDRLSARFEPANGQPDRLAPSTYSCYVSDDGASMLLFDTLSETAEFARRWVPFCKKYAVEPRAPEFYFSQKIDYLKDKVQPTFVKERRAMKREYEEFKVRINALVAKAQKKPEEGWVMQDGTPWPGNNTRDHPGMIQVYLGSQGALDVEGKELPRLVYVSREKRPGYQHHKKAGAMNAMVRVSAVLTNAPFLLNLDCDHYINNSKAMREAMCFLMDPQLGKKLCYVQFPQRFDGIDRHDRYANRNVVFFDINMKGLDGIQGPVYVGTGCVFNRQALYGYDPPKSEKRPKMTCDCWPSWCRFCCCCCCSRKSKSKSDHDNKKDFSAPSFERRGFLAKLYGEAAGFELEEIEEGLEGYDELERSTLMSQKNFEKRFGQSPVFIASTLVEDGHGGLPQGPADGAALIKEAIHVISCGYEEKTEWGKEVIGWIYGSVTEDILTGFKMHCRGWRSVYCVPDRAAFKGRHCPLWYGYGGNLKWLERLAYTNTIVYPFTSIPLLAYCTIPAVCLLTGKFIIPTSGKHMVHRAVPVDHCDGDPGAAVERGEHPGLVAQRAVLGDRRRLRAPLRSLPGAPEGPWGVDTNFTVTSKSAGDEEDEYGDLYLFKWTTLLVPPTTLIILNMVGVVAGVSDAINNGYGSWGPLFGKLFFAFWVIIHLYPFLKGLMGRQNRTPTIVVLWSILLASIFSLVWVRIDPFLPKPTGPVLKPCGVEC</sequence>
<dbReference type="GO" id="GO:0005886">
    <property type="term" value="C:plasma membrane"/>
    <property type="evidence" value="ECO:0007669"/>
    <property type="project" value="UniProtKB-SubCell"/>
</dbReference>
<keyword evidence="6 22" id="KW-0328">Glycosyltransferase</keyword>
<evidence type="ECO:0000256" key="14">
    <source>
        <dbReference type="ARBA" id="ARBA00023054"/>
    </source>
</evidence>
<dbReference type="EC" id="2.4.1.12" evidence="22"/>
<dbReference type="UniPathway" id="UPA00695"/>
<keyword evidence="8 22" id="KW-0812">Transmembrane</keyword>
<dbReference type="FunFam" id="3.30.40.10:FF:000558">
    <property type="entry name" value="Cellulose synthase"/>
    <property type="match status" value="1"/>
</dbReference>
<keyword evidence="17 22" id="KW-0961">Cell wall biogenesis/degradation</keyword>
<evidence type="ECO:0000256" key="1">
    <source>
        <dbReference type="ARBA" id="ARBA00001936"/>
    </source>
</evidence>
<comment type="similarity">
    <text evidence="4 22">Belongs to the glycosyltransferase 2 family. Plant cellulose synthase subfamily.</text>
</comment>
<dbReference type="InterPro" id="IPR029044">
    <property type="entry name" value="Nucleotide-diphossugar_trans"/>
</dbReference>
<dbReference type="GO" id="GO:0071555">
    <property type="term" value="P:cell wall organization"/>
    <property type="evidence" value="ECO:0007669"/>
    <property type="project" value="UniProtKB-KW"/>
</dbReference>
<evidence type="ECO:0000256" key="2">
    <source>
        <dbReference type="ARBA" id="ARBA00004651"/>
    </source>
</evidence>
<evidence type="ECO:0000256" key="16">
    <source>
        <dbReference type="ARBA" id="ARBA00023211"/>
    </source>
</evidence>
<reference evidence="25" key="1">
    <citation type="submission" date="2020-07" db="EMBL/GenBank/DDBJ databases">
        <authorList>
            <person name="Lin J."/>
        </authorList>
    </citation>
    <scope>NUCLEOTIDE SEQUENCE</scope>
</reference>
<evidence type="ECO:0000256" key="17">
    <source>
        <dbReference type="ARBA" id="ARBA00023316"/>
    </source>
</evidence>
<evidence type="ECO:0000256" key="22">
    <source>
        <dbReference type="RuleBase" id="RU361116"/>
    </source>
</evidence>
<dbReference type="Gene3D" id="3.90.550.10">
    <property type="entry name" value="Spore Coat Polysaccharide Biosynthesis Protein SpsA, Chain A"/>
    <property type="match status" value="1"/>
</dbReference>
<evidence type="ECO:0000256" key="10">
    <source>
        <dbReference type="ARBA" id="ARBA00022771"/>
    </source>
</evidence>
<evidence type="ECO:0000256" key="15">
    <source>
        <dbReference type="ARBA" id="ARBA00023136"/>
    </source>
</evidence>
<keyword evidence="14" id="KW-0175">Coiled coil</keyword>
<dbReference type="InterPro" id="IPR013083">
    <property type="entry name" value="Znf_RING/FYVE/PHD"/>
</dbReference>
<evidence type="ECO:0000256" key="4">
    <source>
        <dbReference type="ARBA" id="ARBA00007548"/>
    </source>
</evidence>
<comment type="cofactor">
    <cofactor evidence="22">
        <name>Zn(2+)</name>
        <dbReference type="ChEBI" id="CHEBI:29105"/>
    </cofactor>
    <text evidence="22">Binds 2 Zn(2+) ions per subunit.</text>
</comment>
<comment type="catalytic activity">
    <reaction evidence="18 22">
        <text>[(1-&gt;4)-beta-D-glucosyl](n) + UDP-alpha-D-glucose = [(1-&gt;4)-beta-D-glucosyl](n+1) + UDP + H(+)</text>
        <dbReference type="Rhea" id="RHEA:19929"/>
        <dbReference type="Rhea" id="RHEA-COMP:10033"/>
        <dbReference type="Rhea" id="RHEA-COMP:10034"/>
        <dbReference type="ChEBI" id="CHEBI:15378"/>
        <dbReference type="ChEBI" id="CHEBI:18246"/>
        <dbReference type="ChEBI" id="CHEBI:58223"/>
        <dbReference type="ChEBI" id="CHEBI:58885"/>
        <dbReference type="EC" id="2.4.1.12"/>
    </reaction>
</comment>
<evidence type="ECO:0000256" key="18">
    <source>
        <dbReference type="ARBA" id="ARBA00048682"/>
    </source>
</evidence>
<dbReference type="CDD" id="cd16617">
    <property type="entry name" value="mRING-HC-C4C4_CesA"/>
    <property type="match status" value="1"/>
</dbReference>
<evidence type="ECO:0000259" key="24">
    <source>
        <dbReference type="Pfam" id="PF14569"/>
    </source>
</evidence>
<dbReference type="AlphaFoldDB" id="A0A6V7PYV5"/>
<keyword evidence="7 22" id="KW-0808">Transferase</keyword>
<comment type="pathway">
    <text evidence="3 22">Glycan metabolism; plant cellulose biosynthesis.</text>
</comment>